<reference evidence="8 9" key="1">
    <citation type="submission" date="2020-03" db="EMBL/GenBank/DDBJ databases">
        <authorList>
            <person name="Wang L."/>
            <person name="He N."/>
            <person name="Li Y."/>
            <person name="Fang Y."/>
            <person name="Zhang F."/>
        </authorList>
    </citation>
    <scope>NUCLEOTIDE SEQUENCE [LARGE SCALE GENOMIC DNA]</scope>
    <source>
        <strain evidence="8 9">36D10-4-7</strain>
    </source>
</reference>
<protein>
    <submittedName>
        <fullName evidence="8">Chromate efflux transporter</fullName>
    </submittedName>
</protein>
<dbReference type="Pfam" id="PF02417">
    <property type="entry name" value="Chromate_transp"/>
    <property type="match status" value="2"/>
</dbReference>
<accession>A0ABX1CKS4</accession>
<evidence type="ECO:0000256" key="4">
    <source>
        <dbReference type="ARBA" id="ARBA00022692"/>
    </source>
</evidence>
<keyword evidence="5 7" id="KW-1133">Transmembrane helix</keyword>
<proteinExistence type="inferred from homology"/>
<evidence type="ECO:0000256" key="6">
    <source>
        <dbReference type="ARBA" id="ARBA00023136"/>
    </source>
</evidence>
<keyword evidence="4 7" id="KW-0812">Transmembrane</keyword>
<feature type="transmembrane region" description="Helical" evidence="7">
    <location>
        <begin position="121"/>
        <end position="145"/>
    </location>
</feature>
<feature type="transmembrane region" description="Helical" evidence="7">
    <location>
        <begin position="335"/>
        <end position="359"/>
    </location>
</feature>
<evidence type="ECO:0000313" key="8">
    <source>
        <dbReference type="EMBL" id="NJR78591.1"/>
    </source>
</evidence>
<feature type="transmembrane region" description="Helical" evidence="7">
    <location>
        <begin position="418"/>
        <end position="438"/>
    </location>
</feature>
<dbReference type="PANTHER" id="PTHR33567:SF3">
    <property type="entry name" value="CHROMATE ION TRANSPORTER (EUROFUNG)"/>
    <property type="match status" value="1"/>
</dbReference>
<feature type="transmembrane region" description="Helical" evidence="7">
    <location>
        <begin position="93"/>
        <end position="115"/>
    </location>
</feature>
<feature type="transmembrane region" description="Helical" evidence="7">
    <location>
        <begin position="371"/>
        <end position="397"/>
    </location>
</feature>
<evidence type="ECO:0000313" key="9">
    <source>
        <dbReference type="Proteomes" id="UP000732399"/>
    </source>
</evidence>
<gene>
    <name evidence="8" type="primary">chrA</name>
    <name evidence="8" type="ORF">HBH26_08335</name>
</gene>
<feature type="transmembrane region" description="Helical" evidence="7">
    <location>
        <begin position="262"/>
        <end position="283"/>
    </location>
</feature>
<name>A0ABX1CKS4_9SPHN</name>
<sequence length="465" mass="48707">MTGVAAEADKPARPQPITLRQAIPVWWRIALLSFGGPAGQIAVMHRILVDEKRWIGEQRFLHALNYCMLLPGPEAQQLATYIGWLMHRTRGGIVAGVLFVVPGAVAIMALSWIYVLYGRVGIVAALFFGLKAAVLAVVLQAVVRIGGRALTTTPARLLGAAAFLLLFFLQAPFPLVVLGAGLIGWWSARRGHLAFRGGGHRGAGGPGVADAESLLGEELPAHARPSVRETARTAALWLALWLIPVGALLASRGSDDVFSRIATFFSAMATVTFGGAYAVLAYVAQQAVERYGWLAPGEMLDGLGMAETTPGPLIMVLQFVGFLAAYRDPGGWSPLLAGTLGGLLATWVTFVPCFLWIFLGAPFIERLRGNAAVAGALAAITAAVVGVVLNLAVWFALHTLFRDTAPVALGPIRFDAPVAASIDPWATLLAAGAAAAVFVLGANIIVTLLASAAAGLALHLLGLVG</sequence>
<dbReference type="NCBIfam" id="TIGR00937">
    <property type="entry name" value="2A51"/>
    <property type="match status" value="1"/>
</dbReference>
<comment type="similarity">
    <text evidence="2">Belongs to the chromate ion transporter (CHR) (TC 2.A.51) family.</text>
</comment>
<feature type="transmembrane region" description="Helical" evidence="7">
    <location>
        <begin position="303"/>
        <end position="323"/>
    </location>
</feature>
<dbReference type="RefSeq" id="WP_168134127.1">
    <property type="nucleotide sequence ID" value="NZ_JAAVJH010000004.1"/>
</dbReference>
<organism evidence="8 9">
    <name type="scientific">Sphingomonas corticis</name>
    <dbReference type="NCBI Taxonomy" id="2722791"/>
    <lineage>
        <taxon>Bacteria</taxon>
        <taxon>Pseudomonadati</taxon>
        <taxon>Pseudomonadota</taxon>
        <taxon>Alphaproteobacteria</taxon>
        <taxon>Sphingomonadales</taxon>
        <taxon>Sphingomonadaceae</taxon>
        <taxon>Sphingomonas</taxon>
    </lineage>
</organism>
<feature type="transmembrane region" description="Helical" evidence="7">
    <location>
        <begin position="234"/>
        <end position="250"/>
    </location>
</feature>
<comment type="subcellular location">
    <subcellularLocation>
        <location evidence="1">Cell membrane</location>
        <topology evidence="1">Multi-pass membrane protein</topology>
    </subcellularLocation>
</comment>
<feature type="transmembrane region" description="Helical" evidence="7">
    <location>
        <begin position="157"/>
        <end position="186"/>
    </location>
</feature>
<keyword evidence="9" id="KW-1185">Reference proteome</keyword>
<dbReference type="InterPro" id="IPR014047">
    <property type="entry name" value="Chr_Tranpt_l_chain"/>
</dbReference>
<evidence type="ECO:0000256" key="5">
    <source>
        <dbReference type="ARBA" id="ARBA00022989"/>
    </source>
</evidence>
<dbReference type="InterPro" id="IPR003370">
    <property type="entry name" value="Chromate_transpt"/>
</dbReference>
<dbReference type="PANTHER" id="PTHR33567">
    <property type="entry name" value="CHROMATE ION TRANSPORTER (EUROFUNG)"/>
    <property type="match status" value="1"/>
</dbReference>
<dbReference type="Proteomes" id="UP000732399">
    <property type="component" value="Unassembled WGS sequence"/>
</dbReference>
<evidence type="ECO:0000256" key="3">
    <source>
        <dbReference type="ARBA" id="ARBA00022475"/>
    </source>
</evidence>
<comment type="caution">
    <text evidence="8">The sequence shown here is derived from an EMBL/GenBank/DDBJ whole genome shotgun (WGS) entry which is preliminary data.</text>
</comment>
<keyword evidence="3" id="KW-1003">Cell membrane</keyword>
<evidence type="ECO:0000256" key="1">
    <source>
        <dbReference type="ARBA" id="ARBA00004651"/>
    </source>
</evidence>
<evidence type="ECO:0000256" key="7">
    <source>
        <dbReference type="SAM" id="Phobius"/>
    </source>
</evidence>
<dbReference type="PIRSF" id="PIRSF004810">
    <property type="entry name" value="ChrA"/>
    <property type="match status" value="1"/>
</dbReference>
<dbReference type="EMBL" id="JAAVJH010000004">
    <property type="protein sequence ID" value="NJR78591.1"/>
    <property type="molecule type" value="Genomic_DNA"/>
</dbReference>
<feature type="transmembrane region" description="Helical" evidence="7">
    <location>
        <begin position="25"/>
        <end position="49"/>
    </location>
</feature>
<keyword evidence="6 7" id="KW-0472">Membrane</keyword>
<evidence type="ECO:0000256" key="2">
    <source>
        <dbReference type="ARBA" id="ARBA00005262"/>
    </source>
</evidence>